<dbReference type="GO" id="GO:0006400">
    <property type="term" value="P:tRNA modification"/>
    <property type="evidence" value="ECO:0007669"/>
    <property type="project" value="InterPro"/>
</dbReference>
<proteinExistence type="predicted"/>
<comment type="cofactor">
    <cofactor evidence="1">
        <name>[4Fe-4S] cluster</name>
        <dbReference type="ChEBI" id="CHEBI:49883"/>
    </cofactor>
</comment>
<dbReference type="SFLD" id="SFLDG01082">
    <property type="entry name" value="B12-binding_domain_containing"/>
    <property type="match status" value="1"/>
</dbReference>
<organism evidence="11">
    <name type="scientific">marine metagenome</name>
    <dbReference type="NCBI Taxonomy" id="408172"/>
    <lineage>
        <taxon>unclassified sequences</taxon>
        <taxon>metagenomes</taxon>
        <taxon>ecological metagenomes</taxon>
    </lineage>
</organism>
<dbReference type="Gene3D" id="3.80.30.20">
    <property type="entry name" value="tm_1862 like domain"/>
    <property type="match status" value="1"/>
</dbReference>
<feature type="domain" description="MTTase N-terminal" evidence="9">
    <location>
        <begin position="6"/>
        <end position="118"/>
    </location>
</feature>
<dbReference type="PROSITE" id="PS51449">
    <property type="entry name" value="MTTASE_N"/>
    <property type="match status" value="1"/>
</dbReference>
<dbReference type="PROSITE" id="PS01278">
    <property type="entry name" value="MTTASE_RADICAL"/>
    <property type="match status" value="1"/>
</dbReference>
<dbReference type="GO" id="GO:0046872">
    <property type="term" value="F:metal ion binding"/>
    <property type="evidence" value="ECO:0007669"/>
    <property type="project" value="UniProtKB-KW"/>
</dbReference>
<dbReference type="NCBIfam" id="TIGR00089">
    <property type="entry name" value="MiaB/RimO family radical SAM methylthiotransferase"/>
    <property type="match status" value="1"/>
</dbReference>
<dbReference type="SMART" id="SM00729">
    <property type="entry name" value="Elp3"/>
    <property type="match status" value="1"/>
</dbReference>
<reference evidence="11" key="1">
    <citation type="submission" date="2018-05" db="EMBL/GenBank/DDBJ databases">
        <authorList>
            <person name="Lanie J.A."/>
            <person name="Ng W.-L."/>
            <person name="Kazmierczak K.M."/>
            <person name="Andrzejewski T.M."/>
            <person name="Davidsen T.M."/>
            <person name="Wayne K.J."/>
            <person name="Tettelin H."/>
            <person name="Glass J.I."/>
            <person name="Rusch D."/>
            <person name="Podicherti R."/>
            <person name="Tsui H.-C.T."/>
            <person name="Winkler M.E."/>
        </authorList>
    </citation>
    <scope>NUCLEOTIDE SEQUENCE</scope>
</reference>
<dbReference type="SUPFAM" id="SSF102114">
    <property type="entry name" value="Radical SAM enzymes"/>
    <property type="match status" value="1"/>
</dbReference>
<dbReference type="GO" id="GO:0005829">
    <property type="term" value="C:cytosol"/>
    <property type="evidence" value="ECO:0007669"/>
    <property type="project" value="TreeGrafter"/>
</dbReference>
<evidence type="ECO:0000256" key="3">
    <source>
        <dbReference type="ARBA" id="ARBA00022490"/>
    </source>
</evidence>
<dbReference type="EMBL" id="UINC01091685">
    <property type="protein sequence ID" value="SVC44646.1"/>
    <property type="molecule type" value="Genomic_DNA"/>
</dbReference>
<dbReference type="FunFam" id="3.40.50.12160:FF:000004">
    <property type="entry name" value="Threonylcarbamoyladenosine tRNA methylthiotransferase MtaB"/>
    <property type="match status" value="1"/>
</dbReference>
<dbReference type="InterPro" id="IPR005839">
    <property type="entry name" value="Methylthiotransferase"/>
</dbReference>
<evidence type="ECO:0000256" key="6">
    <source>
        <dbReference type="ARBA" id="ARBA00022723"/>
    </source>
</evidence>
<dbReference type="InterPro" id="IPR013848">
    <property type="entry name" value="Methylthiotransferase_N"/>
</dbReference>
<dbReference type="AlphaFoldDB" id="A0A382M718"/>
<keyword evidence="6" id="KW-0479">Metal-binding</keyword>
<protein>
    <submittedName>
        <fullName evidence="11">Uncharacterized protein</fullName>
    </submittedName>
</protein>
<dbReference type="PANTHER" id="PTHR43837:SF1">
    <property type="entry name" value="RIBOSOMAL PROTEIN US12 METHYLTHIOTRANSFERASE RIMO"/>
    <property type="match status" value="1"/>
</dbReference>
<dbReference type="GO" id="GO:0051539">
    <property type="term" value="F:4 iron, 4 sulfur cluster binding"/>
    <property type="evidence" value="ECO:0007669"/>
    <property type="project" value="UniProtKB-KW"/>
</dbReference>
<evidence type="ECO:0000256" key="1">
    <source>
        <dbReference type="ARBA" id="ARBA00001966"/>
    </source>
</evidence>
<feature type="non-terminal residue" evidence="11">
    <location>
        <position position="305"/>
    </location>
</feature>
<dbReference type="InterPro" id="IPR007197">
    <property type="entry name" value="rSAM"/>
</dbReference>
<dbReference type="Gene3D" id="3.40.50.12160">
    <property type="entry name" value="Methylthiotransferase, N-terminal domain"/>
    <property type="match status" value="1"/>
</dbReference>
<keyword evidence="5" id="KW-0819">tRNA processing</keyword>
<dbReference type="InterPro" id="IPR006638">
    <property type="entry name" value="Elp3/MiaA/NifB-like_rSAM"/>
</dbReference>
<dbReference type="Pfam" id="PF00919">
    <property type="entry name" value="UPF0004"/>
    <property type="match status" value="1"/>
</dbReference>
<keyword evidence="7" id="KW-0408">Iron</keyword>
<keyword evidence="3" id="KW-0963">Cytoplasm</keyword>
<evidence type="ECO:0000256" key="5">
    <source>
        <dbReference type="ARBA" id="ARBA00022694"/>
    </source>
</evidence>
<evidence type="ECO:0000256" key="2">
    <source>
        <dbReference type="ARBA" id="ARBA00022485"/>
    </source>
</evidence>
<accession>A0A382M718</accession>
<sequence>MSSPYKTASVYTLGCKVNFTETSMIARKFQEEGLSLVSIDEFADIYVINTCSVTENANTKCNRLVKKIRAINPDAYTIITGCYAQLKSKELSKNKNINLVVGSDDKINIPDIIKKKINNSVITSKVEDISSFKLSYSTGDRVRSFIKVQDGCNYNCTFCTIPLARGKSRSSRISEVIKLTNSLDREGFKEIVLSGINLGDFGNGNNESCYQLLKELENSTKIPRIRISSIEPNLITDEIIDLLSSSKRFMPHLHIPLQSGSNRILKLMKRRYNNNFYYNKIKKIKSKIPNISIGVDVVVGFPTET</sequence>
<keyword evidence="8" id="KW-0411">Iron-sulfur</keyword>
<keyword evidence="2" id="KW-0004">4Fe-4S</keyword>
<evidence type="ECO:0000256" key="4">
    <source>
        <dbReference type="ARBA" id="ARBA00022691"/>
    </source>
</evidence>
<dbReference type="PROSITE" id="PS51918">
    <property type="entry name" value="RADICAL_SAM"/>
    <property type="match status" value="1"/>
</dbReference>
<evidence type="ECO:0000313" key="11">
    <source>
        <dbReference type="EMBL" id="SVC44646.1"/>
    </source>
</evidence>
<dbReference type="InterPro" id="IPR023404">
    <property type="entry name" value="rSAM_horseshoe"/>
</dbReference>
<dbReference type="Pfam" id="PF04055">
    <property type="entry name" value="Radical_SAM"/>
    <property type="match status" value="1"/>
</dbReference>
<evidence type="ECO:0000256" key="7">
    <source>
        <dbReference type="ARBA" id="ARBA00023004"/>
    </source>
</evidence>
<evidence type="ECO:0000259" key="10">
    <source>
        <dbReference type="PROSITE" id="PS51918"/>
    </source>
</evidence>
<feature type="domain" description="Radical SAM core" evidence="10">
    <location>
        <begin position="138"/>
        <end position="305"/>
    </location>
</feature>
<dbReference type="InterPro" id="IPR020612">
    <property type="entry name" value="Methylthiotransferase_CS"/>
</dbReference>
<evidence type="ECO:0000259" key="9">
    <source>
        <dbReference type="PROSITE" id="PS51449"/>
    </source>
</evidence>
<dbReference type="GO" id="GO:0035599">
    <property type="term" value="F:aspartic acid methylthiotransferase activity"/>
    <property type="evidence" value="ECO:0007669"/>
    <property type="project" value="TreeGrafter"/>
</dbReference>
<dbReference type="InterPro" id="IPR058240">
    <property type="entry name" value="rSAM_sf"/>
</dbReference>
<dbReference type="SFLD" id="SFLDS00029">
    <property type="entry name" value="Radical_SAM"/>
    <property type="match status" value="1"/>
</dbReference>
<gene>
    <name evidence="11" type="ORF">METZ01_LOCUS297500</name>
</gene>
<dbReference type="InterPro" id="IPR038135">
    <property type="entry name" value="Methylthiotransferase_N_sf"/>
</dbReference>
<dbReference type="PANTHER" id="PTHR43837">
    <property type="entry name" value="RIBOSOMAL PROTEIN S12 METHYLTHIOTRANSFERASE RIMO"/>
    <property type="match status" value="1"/>
</dbReference>
<name>A0A382M718_9ZZZZ</name>
<keyword evidence="4" id="KW-0949">S-adenosyl-L-methionine</keyword>
<evidence type="ECO:0000256" key="8">
    <source>
        <dbReference type="ARBA" id="ARBA00023014"/>
    </source>
</evidence>
<dbReference type="InterPro" id="IPR005840">
    <property type="entry name" value="Ribosomal_uS12_MeSTrfase_RimO"/>
</dbReference>